<protein>
    <submittedName>
        <fullName evidence="3">Uncharacterized protein</fullName>
    </submittedName>
</protein>
<reference evidence="3" key="1">
    <citation type="submission" date="2022-11" db="UniProtKB">
        <authorList>
            <consortium name="WormBaseParasite"/>
        </authorList>
    </citation>
    <scope>IDENTIFICATION</scope>
</reference>
<feature type="compositionally biased region" description="Basic and acidic residues" evidence="1">
    <location>
        <begin position="132"/>
        <end position="141"/>
    </location>
</feature>
<dbReference type="Proteomes" id="UP000887540">
    <property type="component" value="Unplaced"/>
</dbReference>
<evidence type="ECO:0000313" key="3">
    <source>
        <dbReference type="WBParaSite" id="ACRNAN_scaffold16925.g26569.t1"/>
    </source>
</evidence>
<dbReference type="AlphaFoldDB" id="A0A914D147"/>
<dbReference type="WBParaSite" id="ACRNAN_scaffold16925.g26569.t1">
    <property type="protein sequence ID" value="ACRNAN_scaffold16925.g26569.t1"/>
    <property type="gene ID" value="ACRNAN_scaffold16925.g26569"/>
</dbReference>
<feature type="region of interest" description="Disordered" evidence="1">
    <location>
        <begin position="126"/>
        <end position="155"/>
    </location>
</feature>
<proteinExistence type="predicted"/>
<name>A0A914D147_9BILA</name>
<sequence length="155" mass="18475">MNGGIRGTSLIPIEVYHSYKILGILNPKRDIWSCIQRPEIGFDFQPILQLQPITPFEHSKFVEWHFEVMPSLHHANGLGYKDYEELRRIRKNENNKRFRLRKQLEAKGEEVPDELKRRKIRIVAQKQLGQRENNELQRRENNNLAKKYGAKENRT</sequence>
<evidence type="ECO:0000256" key="1">
    <source>
        <dbReference type="SAM" id="MobiDB-lite"/>
    </source>
</evidence>
<evidence type="ECO:0000313" key="2">
    <source>
        <dbReference type="Proteomes" id="UP000887540"/>
    </source>
</evidence>
<keyword evidence="2" id="KW-1185">Reference proteome</keyword>
<organism evidence="2 3">
    <name type="scientific">Acrobeloides nanus</name>
    <dbReference type="NCBI Taxonomy" id="290746"/>
    <lineage>
        <taxon>Eukaryota</taxon>
        <taxon>Metazoa</taxon>
        <taxon>Ecdysozoa</taxon>
        <taxon>Nematoda</taxon>
        <taxon>Chromadorea</taxon>
        <taxon>Rhabditida</taxon>
        <taxon>Tylenchina</taxon>
        <taxon>Cephalobomorpha</taxon>
        <taxon>Cephaloboidea</taxon>
        <taxon>Cephalobidae</taxon>
        <taxon>Acrobeloides</taxon>
    </lineage>
</organism>
<accession>A0A914D147</accession>